<comment type="caution">
    <text evidence="4">The sequence shown here is derived from an EMBL/GenBank/DDBJ whole genome shotgun (WGS) entry which is preliminary data.</text>
</comment>
<dbReference type="Proteomes" id="UP000605427">
    <property type="component" value="Unassembled WGS sequence"/>
</dbReference>
<dbReference type="PIRSF" id="PIRSF001365">
    <property type="entry name" value="DHDPS"/>
    <property type="match status" value="1"/>
</dbReference>
<evidence type="ECO:0000256" key="3">
    <source>
        <dbReference type="PIRNR" id="PIRNR001365"/>
    </source>
</evidence>
<dbReference type="InterPro" id="IPR002220">
    <property type="entry name" value="DapA-like"/>
</dbReference>
<evidence type="ECO:0000256" key="1">
    <source>
        <dbReference type="ARBA" id="ARBA00007592"/>
    </source>
</evidence>
<dbReference type="SMART" id="SM01130">
    <property type="entry name" value="DHDPS"/>
    <property type="match status" value="1"/>
</dbReference>
<dbReference type="SUPFAM" id="SSF51569">
    <property type="entry name" value="Aldolase"/>
    <property type="match status" value="1"/>
</dbReference>
<protein>
    <submittedName>
        <fullName evidence="4">Dihydrodipicolinate synthase family protein</fullName>
    </submittedName>
</protein>
<dbReference type="InterPro" id="IPR013785">
    <property type="entry name" value="Aldolase_TIM"/>
</dbReference>
<dbReference type="PANTHER" id="PTHR12128:SF66">
    <property type="entry name" value="4-HYDROXY-2-OXOGLUTARATE ALDOLASE, MITOCHONDRIAL"/>
    <property type="match status" value="1"/>
</dbReference>
<dbReference type="PANTHER" id="PTHR12128">
    <property type="entry name" value="DIHYDRODIPICOLINATE SYNTHASE"/>
    <property type="match status" value="1"/>
</dbReference>
<keyword evidence="2 3" id="KW-0456">Lyase</keyword>
<dbReference type="Gene3D" id="3.20.20.70">
    <property type="entry name" value="Aldolase class I"/>
    <property type="match status" value="1"/>
</dbReference>
<dbReference type="RefSeq" id="WP_172238634.1">
    <property type="nucleotide sequence ID" value="NZ_BMDD01000001.1"/>
</dbReference>
<accession>A0ABQ1ZKC6</accession>
<proteinExistence type="inferred from homology"/>
<organism evidence="4 5">
    <name type="scientific">Saccharibacillus endophyticus</name>
    <dbReference type="NCBI Taxonomy" id="2060666"/>
    <lineage>
        <taxon>Bacteria</taxon>
        <taxon>Bacillati</taxon>
        <taxon>Bacillota</taxon>
        <taxon>Bacilli</taxon>
        <taxon>Bacillales</taxon>
        <taxon>Paenibacillaceae</taxon>
        <taxon>Saccharibacillus</taxon>
    </lineage>
</organism>
<gene>
    <name evidence="4" type="ORF">GCM10007362_05170</name>
</gene>
<comment type="similarity">
    <text evidence="1 3">Belongs to the DapA family.</text>
</comment>
<name>A0ABQ1ZKC6_9BACL</name>
<evidence type="ECO:0000313" key="4">
    <source>
        <dbReference type="EMBL" id="GGH69766.1"/>
    </source>
</evidence>
<dbReference type="EMBL" id="BMDD01000001">
    <property type="protein sequence ID" value="GGH69766.1"/>
    <property type="molecule type" value="Genomic_DNA"/>
</dbReference>
<evidence type="ECO:0000313" key="5">
    <source>
        <dbReference type="Proteomes" id="UP000605427"/>
    </source>
</evidence>
<dbReference type="CDD" id="cd00408">
    <property type="entry name" value="DHDPS-like"/>
    <property type="match status" value="1"/>
</dbReference>
<sequence length="294" mass="32126">MFKGLSAFPLTPFKDEDIDEQAFLALVGRLVEAKVDSIGVLGSTGSYMYLGREERRRVIELSVREAGKIPVMASISELRLRDVLLLAEDAQKAGVSAMLLAPVSYQPLSEEEAFSLYEEVSRRASVPICVYDNPRTTRFTFSDDLHGRIAALPHVQSIKIPGVSDHSVEAKERIDRLRSVVPENFALGISGDPCAAAGLNAGCDAWYSVLGSLFPKVCLELTRHAQAGRAEEALRVSERLAPIWTLFNRYGSVRTAAAIAIRQGWMSAPGLPRPLAPVPVSDIEQIADYLNTLS</sequence>
<reference evidence="5" key="1">
    <citation type="journal article" date="2019" name="Int. J. Syst. Evol. Microbiol.">
        <title>The Global Catalogue of Microorganisms (GCM) 10K type strain sequencing project: providing services to taxonomists for standard genome sequencing and annotation.</title>
        <authorList>
            <consortium name="The Broad Institute Genomics Platform"/>
            <consortium name="The Broad Institute Genome Sequencing Center for Infectious Disease"/>
            <person name="Wu L."/>
            <person name="Ma J."/>
        </authorList>
    </citation>
    <scope>NUCLEOTIDE SEQUENCE [LARGE SCALE GENOMIC DNA]</scope>
    <source>
        <strain evidence="5">CCM 8702</strain>
    </source>
</reference>
<keyword evidence="5" id="KW-1185">Reference proteome</keyword>
<evidence type="ECO:0000256" key="2">
    <source>
        <dbReference type="ARBA" id="ARBA00023239"/>
    </source>
</evidence>
<dbReference type="Pfam" id="PF00701">
    <property type="entry name" value="DHDPS"/>
    <property type="match status" value="1"/>
</dbReference>